<comment type="subcellular location">
    <subcellularLocation>
        <location evidence="2">Cell membrane</location>
        <topology evidence="2">Lipid-anchor</topology>
    </subcellularLocation>
</comment>
<dbReference type="Gene3D" id="2.20.200.10">
    <property type="entry name" value="Outer membrane efflux proteins (OEP)"/>
    <property type="match status" value="1"/>
</dbReference>
<dbReference type="PANTHER" id="PTHR30203:SF33">
    <property type="entry name" value="BLR4455 PROTEIN"/>
    <property type="match status" value="1"/>
</dbReference>
<dbReference type="EMBL" id="JADINB010000032">
    <property type="protein sequence ID" value="MBO8428567.1"/>
    <property type="molecule type" value="Genomic_DNA"/>
</dbReference>
<proteinExistence type="inferred from homology"/>
<organism evidence="3 4">
    <name type="scientific">Candidatus Egerieousia excrementavium</name>
    <dbReference type="NCBI Taxonomy" id="2840778"/>
    <lineage>
        <taxon>Bacteria</taxon>
        <taxon>Pseudomonadati</taxon>
        <taxon>Bacteroidota</taxon>
        <taxon>Bacteroidia</taxon>
        <taxon>Bacteroidales</taxon>
        <taxon>Candidatus Egerieousia</taxon>
    </lineage>
</organism>
<comment type="similarity">
    <text evidence="1 2">Belongs to the outer membrane factor (OMF) (TC 1.B.17) family.</text>
</comment>
<dbReference type="Gene3D" id="1.20.1600.10">
    <property type="entry name" value="Outer membrane efflux proteins (OEP)"/>
    <property type="match status" value="1"/>
</dbReference>
<keyword evidence="2" id="KW-0472">Membrane</keyword>
<feature type="chain" id="PRO_5039743770" evidence="2">
    <location>
        <begin position="25"/>
        <end position="463"/>
    </location>
</feature>
<dbReference type="PANTHER" id="PTHR30203">
    <property type="entry name" value="OUTER MEMBRANE CATION EFFLUX PROTEIN"/>
    <property type="match status" value="1"/>
</dbReference>
<feature type="signal peptide" evidence="2">
    <location>
        <begin position="1"/>
        <end position="24"/>
    </location>
</feature>
<sequence length="463" mass="52305">MRNLFNIRTVAVAAVAALLFTVQGCGVSKKCIEPQLELPQTIVAGNYADSLCMADIEWSRMFSDTLLQDLIEQALLNNRDMLIATARVKELAERHRVARADFFPSISANTYAERDIYDYASGNFTQDDEVGINASLSWELDFFGSIRWANKKALAEYMSSVEAQRYMQMTIVAEVATAYFELVALDNELDVVQRTLRTREENMQYTKLRYDGGLTTPVPYQQSQVEYATTASLVPDLKKQVEIKKNEISLLTGEFPKEIIRSGNDMEVMDSLISQIGIPSDLIRRRPDIREAELALKAAMADAGIAWADRFPRFTISLKGGAENDSFSKLLTAPFTYVAGEIIAPIFSFGKKQAQYRAAIQAYEQQRYAYEQKVMEAFKEVNDALVSYTSARERQKLMGNLKDASLKYMEVTRTQYVNGYVNYIDVLDAQRSYFNAEIDLGNAVRDEHIALVNLYKALGGGWR</sequence>
<dbReference type="InterPro" id="IPR010131">
    <property type="entry name" value="MdtP/NodT-like"/>
</dbReference>
<protein>
    <submittedName>
        <fullName evidence="3">Efflux transporter outer membrane subunit</fullName>
    </submittedName>
</protein>
<accession>A0A9D9DIW0</accession>
<keyword evidence="2" id="KW-0812">Transmembrane</keyword>
<evidence type="ECO:0000313" key="4">
    <source>
        <dbReference type="Proteomes" id="UP000823635"/>
    </source>
</evidence>
<dbReference type="InterPro" id="IPR003423">
    <property type="entry name" value="OMP_efflux"/>
</dbReference>
<dbReference type="PROSITE" id="PS51257">
    <property type="entry name" value="PROKAR_LIPOPROTEIN"/>
    <property type="match status" value="1"/>
</dbReference>
<dbReference type="Proteomes" id="UP000823635">
    <property type="component" value="Unassembled WGS sequence"/>
</dbReference>
<keyword evidence="2" id="KW-1134">Transmembrane beta strand</keyword>
<gene>
    <name evidence="3" type="ORF">IAC68_01350</name>
</gene>
<comment type="caution">
    <text evidence="3">The sequence shown here is derived from an EMBL/GenBank/DDBJ whole genome shotgun (WGS) entry which is preliminary data.</text>
</comment>
<evidence type="ECO:0000256" key="1">
    <source>
        <dbReference type="ARBA" id="ARBA00007613"/>
    </source>
</evidence>
<reference evidence="3" key="2">
    <citation type="journal article" date="2021" name="PeerJ">
        <title>Extensive microbial diversity within the chicken gut microbiome revealed by metagenomics and culture.</title>
        <authorList>
            <person name="Gilroy R."/>
            <person name="Ravi A."/>
            <person name="Getino M."/>
            <person name="Pursley I."/>
            <person name="Horton D.L."/>
            <person name="Alikhan N.F."/>
            <person name="Baker D."/>
            <person name="Gharbi K."/>
            <person name="Hall N."/>
            <person name="Watson M."/>
            <person name="Adriaenssens E.M."/>
            <person name="Foster-Nyarko E."/>
            <person name="Jarju S."/>
            <person name="Secka A."/>
            <person name="Antonio M."/>
            <person name="Oren A."/>
            <person name="Chaudhuri R.R."/>
            <person name="La Ragione R."/>
            <person name="Hildebrand F."/>
            <person name="Pallen M.J."/>
        </authorList>
    </citation>
    <scope>NUCLEOTIDE SEQUENCE</scope>
    <source>
        <strain evidence="3">15467</strain>
    </source>
</reference>
<dbReference type="AlphaFoldDB" id="A0A9D9DIW0"/>
<dbReference type="Pfam" id="PF02321">
    <property type="entry name" value="OEP"/>
    <property type="match status" value="2"/>
</dbReference>
<evidence type="ECO:0000313" key="3">
    <source>
        <dbReference type="EMBL" id="MBO8428567.1"/>
    </source>
</evidence>
<reference evidence="3" key="1">
    <citation type="submission" date="2020-10" db="EMBL/GenBank/DDBJ databases">
        <authorList>
            <person name="Gilroy R."/>
        </authorList>
    </citation>
    <scope>NUCLEOTIDE SEQUENCE</scope>
    <source>
        <strain evidence="3">15467</strain>
    </source>
</reference>
<dbReference type="NCBIfam" id="TIGR01845">
    <property type="entry name" value="outer_NodT"/>
    <property type="match status" value="1"/>
</dbReference>
<keyword evidence="2" id="KW-0732">Signal</keyword>
<keyword evidence="2" id="KW-0449">Lipoprotein</keyword>
<keyword evidence="2" id="KW-0564">Palmitate</keyword>
<evidence type="ECO:0000256" key="2">
    <source>
        <dbReference type="RuleBase" id="RU362097"/>
    </source>
</evidence>
<dbReference type="GO" id="GO:0005886">
    <property type="term" value="C:plasma membrane"/>
    <property type="evidence" value="ECO:0007669"/>
    <property type="project" value="UniProtKB-SubCell"/>
</dbReference>
<dbReference type="SUPFAM" id="SSF56954">
    <property type="entry name" value="Outer membrane efflux proteins (OEP)"/>
    <property type="match status" value="1"/>
</dbReference>
<name>A0A9D9DIW0_9BACT</name>
<dbReference type="GO" id="GO:0015562">
    <property type="term" value="F:efflux transmembrane transporter activity"/>
    <property type="evidence" value="ECO:0007669"/>
    <property type="project" value="InterPro"/>
</dbReference>